<feature type="compositionally biased region" description="Low complexity" evidence="2">
    <location>
        <begin position="309"/>
        <end position="322"/>
    </location>
</feature>
<dbReference type="InterPro" id="IPR001995">
    <property type="entry name" value="Peptidase_A2_cat"/>
</dbReference>
<evidence type="ECO:0000313" key="5">
    <source>
        <dbReference type="Proteomes" id="UP000604046"/>
    </source>
</evidence>
<keyword evidence="1" id="KW-0175">Coiled coil</keyword>
<evidence type="ECO:0000259" key="3">
    <source>
        <dbReference type="PROSITE" id="PS50175"/>
    </source>
</evidence>
<name>A0A812QL91_9DINO</name>
<evidence type="ECO:0000256" key="2">
    <source>
        <dbReference type="SAM" id="MobiDB-lite"/>
    </source>
</evidence>
<comment type="caution">
    <text evidence="4">The sequence shown here is derived from an EMBL/GenBank/DDBJ whole genome shotgun (WGS) entry which is preliminary data.</text>
</comment>
<dbReference type="EMBL" id="CAJNDS010002251">
    <property type="protein sequence ID" value="CAE7392928.1"/>
    <property type="molecule type" value="Genomic_DNA"/>
</dbReference>
<proteinExistence type="predicted"/>
<reference evidence="4" key="1">
    <citation type="submission" date="2021-02" db="EMBL/GenBank/DDBJ databases">
        <authorList>
            <person name="Dougan E. K."/>
            <person name="Rhodes N."/>
            <person name="Thang M."/>
            <person name="Chan C."/>
        </authorList>
    </citation>
    <scope>NUCLEOTIDE SEQUENCE</scope>
</reference>
<dbReference type="Proteomes" id="UP000604046">
    <property type="component" value="Unassembled WGS sequence"/>
</dbReference>
<feature type="region of interest" description="Disordered" evidence="2">
    <location>
        <begin position="309"/>
        <end position="342"/>
    </location>
</feature>
<gene>
    <name evidence="4" type="ORF">SNAT2548_LOCUS21414</name>
</gene>
<accession>A0A812QL91</accession>
<evidence type="ECO:0000313" key="4">
    <source>
        <dbReference type="EMBL" id="CAE7392928.1"/>
    </source>
</evidence>
<dbReference type="GO" id="GO:0004190">
    <property type="term" value="F:aspartic-type endopeptidase activity"/>
    <property type="evidence" value="ECO:0007669"/>
    <property type="project" value="InterPro"/>
</dbReference>
<feature type="region of interest" description="Disordered" evidence="2">
    <location>
        <begin position="249"/>
        <end position="274"/>
    </location>
</feature>
<dbReference type="AlphaFoldDB" id="A0A812QL91"/>
<dbReference type="PROSITE" id="PS50175">
    <property type="entry name" value="ASP_PROT_RETROV"/>
    <property type="match status" value="1"/>
</dbReference>
<organism evidence="4 5">
    <name type="scientific">Symbiodinium natans</name>
    <dbReference type="NCBI Taxonomy" id="878477"/>
    <lineage>
        <taxon>Eukaryota</taxon>
        <taxon>Sar</taxon>
        <taxon>Alveolata</taxon>
        <taxon>Dinophyceae</taxon>
        <taxon>Suessiales</taxon>
        <taxon>Symbiodiniaceae</taxon>
        <taxon>Symbiodinium</taxon>
    </lineage>
</organism>
<dbReference type="GO" id="GO:0006508">
    <property type="term" value="P:proteolysis"/>
    <property type="evidence" value="ECO:0007669"/>
    <property type="project" value="InterPro"/>
</dbReference>
<evidence type="ECO:0000256" key="1">
    <source>
        <dbReference type="SAM" id="Coils"/>
    </source>
</evidence>
<feature type="domain" description="Peptidase A2" evidence="3">
    <location>
        <begin position="621"/>
        <end position="699"/>
    </location>
</feature>
<feature type="coiled-coil region" evidence="1">
    <location>
        <begin position="118"/>
        <end position="145"/>
    </location>
</feature>
<keyword evidence="5" id="KW-1185">Reference proteome</keyword>
<sequence length="768" mass="84228">MGDSPELVPTEVATDLESDDMLPVGLPQTASEQVASNGALEEGAAGTNVFDPNARTPFAAVPFAPQLHMYRQNFQQNIMIGESPEQTRSLLGELETEAENRHQRFRQAAEYAHDQRIANVEERANRQHEEIVAQLESEIATQRYQFIEANHHLVSELRQQHQVIAFQTEHFSSVSSQITQLRTTLIEEAEENKTQTLNEVGEWFGREHDQAMQQYRLLARESEEEMRRQNDVLQDELSSAERALKLEQDRNASQDTASQAQFPPAVTPATVPQSAGLNVPTAPQFSSPSVIPLSLRAMFSGFGGAVTTATPAGPQAPTQAPGTPVPPTGLGGGVSGLAAPMGTPASPAATGVDLIAQTQQALLEAAKLLKGDKGGEDDKPKAEGRNALRQGVAGEEIALPEKDRRAACCISIAAAASIRPEGDDPQDGEKDYWEVDFKRGEAIRHHLNYRSTMYKPEMSCPVALEKLKGTAKVIKTLPVAPYTAKESWDWKGGKGGTNDKTPWTGKTVFKIKEQNKKVKFCEKPKVREIPFEGKGYKHSYKVRRYNTCYADAENCPKPDNNDLQVAIRNARELTMLLARHEGGERTDCRLECDEPDSLMCGMCKHVVESSEIACPGIATPLEFLADTGSEEDLISEADRAMYFGEEPIGNATRQVNLITANGNVKGDKSVRIDFPEFGKELEFYVLASTPPVCSVGRRCMEDGYEFHWYPKKPPYFVAPNGQRLRCRMRGMVPVLGGGAMAAPSTNEEASGSLGRPILSEGFQKSAAQ</sequence>
<protein>
    <recommendedName>
        <fullName evidence="3">Peptidase A2 domain-containing protein</fullName>
    </recommendedName>
</protein>